<gene>
    <name evidence="3" type="ORF">H8S47_06775</name>
</gene>
<organism evidence="3 4">
    <name type="scientific">Sphingomonas albertensis</name>
    <dbReference type="NCBI Taxonomy" id="2762591"/>
    <lineage>
        <taxon>Bacteria</taxon>
        <taxon>Pseudomonadati</taxon>
        <taxon>Pseudomonadota</taxon>
        <taxon>Alphaproteobacteria</taxon>
        <taxon>Sphingomonadales</taxon>
        <taxon>Sphingomonadaceae</taxon>
        <taxon>Sphingomonas</taxon>
    </lineage>
</organism>
<evidence type="ECO:0000313" key="4">
    <source>
        <dbReference type="Proteomes" id="UP000597613"/>
    </source>
</evidence>
<evidence type="ECO:0000256" key="2">
    <source>
        <dbReference type="SAM" id="Phobius"/>
    </source>
</evidence>
<sequence>MENQVSKSDDLCQDDRQHQAANPAPQPFLRMRPQSFFSNKFDLEIVEDYSKADAEARQNEGKDWLSRLMELNLLLLIVLVGVPVLVYCVLSSAL</sequence>
<evidence type="ECO:0000313" key="3">
    <source>
        <dbReference type="EMBL" id="MBC3941391.1"/>
    </source>
</evidence>
<proteinExistence type="predicted"/>
<comment type="caution">
    <text evidence="3">The sequence shown here is derived from an EMBL/GenBank/DDBJ whole genome shotgun (WGS) entry which is preliminary data.</text>
</comment>
<protein>
    <submittedName>
        <fullName evidence="3">Uncharacterized protein</fullName>
    </submittedName>
</protein>
<feature type="region of interest" description="Disordered" evidence="1">
    <location>
        <begin position="1"/>
        <end position="30"/>
    </location>
</feature>
<keyword evidence="2" id="KW-1133">Transmembrane helix</keyword>
<dbReference type="Proteomes" id="UP000597613">
    <property type="component" value="Unassembled WGS sequence"/>
</dbReference>
<dbReference type="EMBL" id="JACONT010000010">
    <property type="protein sequence ID" value="MBC3941391.1"/>
    <property type="molecule type" value="Genomic_DNA"/>
</dbReference>
<keyword evidence="2" id="KW-0472">Membrane</keyword>
<name>A0ABR7ALS5_9SPHN</name>
<feature type="compositionally biased region" description="Basic and acidic residues" evidence="1">
    <location>
        <begin position="7"/>
        <end position="18"/>
    </location>
</feature>
<accession>A0ABR7ALS5</accession>
<reference evidence="3 4" key="1">
    <citation type="submission" date="2020-08" db="EMBL/GenBank/DDBJ databases">
        <title>Putative novel bacterial strains isolated from necrotic wheat leaf tissues caused by Xanthomonas translucens.</title>
        <authorList>
            <person name="Tambong J.T."/>
        </authorList>
    </citation>
    <scope>NUCLEOTIDE SEQUENCE [LARGE SCALE GENOMIC DNA]</scope>
    <source>
        <strain evidence="4">DOAB 1063</strain>
    </source>
</reference>
<feature type="transmembrane region" description="Helical" evidence="2">
    <location>
        <begin position="71"/>
        <end position="90"/>
    </location>
</feature>
<keyword evidence="4" id="KW-1185">Reference proteome</keyword>
<evidence type="ECO:0000256" key="1">
    <source>
        <dbReference type="SAM" id="MobiDB-lite"/>
    </source>
</evidence>
<keyword evidence="2" id="KW-0812">Transmembrane</keyword>
<dbReference type="RefSeq" id="WP_146168893.1">
    <property type="nucleotide sequence ID" value="NZ_CP162536.1"/>
</dbReference>